<evidence type="ECO:0000256" key="1">
    <source>
        <dbReference type="SAM" id="SignalP"/>
    </source>
</evidence>
<name>A0A2U9NVC7_STRAS</name>
<reference evidence="2 3" key="1">
    <citation type="submission" date="2018-06" db="EMBL/GenBank/DDBJ databases">
        <title>The complete genome sequence of a nosiheptide producer Streptomyces actuosus ATCC 25421: deducing the ability of producing a new class III lantibiotics.</title>
        <authorList>
            <person name="Liu W."/>
            <person name="Sun F."/>
            <person name="Hu Y."/>
        </authorList>
    </citation>
    <scope>NUCLEOTIDE SEQUENCE [LARGE SCALE GENOMIC DNA]</scope>
    <source>
        <strain evidence="2 3">ATCC 25421</strain>
    </source>
</reference>
<proteinExistence type="predicted"/>
<dbReference type="InterPro" id="IPR008979">
    <property type="entry name" value="Galactose-bd-like_sf"/>
</dbReference>
<dbReference type="Gene3D" id="2.60.120.260">
    <property type="entry name" value="Galactose-binding domain-like"/>
    <property type="match status" value="1"/>
</dbReference>
<dbReference type="AlphaFoldDB" id="A0A2U9NVC7"/>
<dbReference type="Proteomes" id="UP000247634">
    <property type="component" value="Chromosome"/>
</dbReference>
<keyword evidence="3" id="KW-1185">Reference proteome</keyword>
<accession>A0A2U9NVC7</accession>
<dbReference type="EMBL" id="CP029788">
    <property type="protein sequence ID" value="AWT40981.1"/>
    <property type="molecule type" value="Genomic_DNA"/>
</dbReference>
<organism evidence="2 3">
    <name type="scientific">Streptomyces actuosus</name>
    <dbReference type="NCBI Taxonomy" id="1885"/>
    <lineage>
        <taxon>Bacteria</taxon>
        <taxon>Bacillati</taxon>
        <taxon>Actinomycetota</taxon>
        <taxon>Actinomycetes</taxon>
        <taxon>Kitasatosporales</taxon>
        <taxon>Streptomycetaceae</taxon>
        <taxon>Streptomyces</taxon>
    </lineage>
</organism>
<dbReference type="KEGG" id="sact:DMT42_00575"/>
<dbReference type="SUPFAM" id="SSF49785">
    <property type="entry name" value="Galactose-binding domain-like"/>
    <property type="match status" value="1"/>
</dbReference>
<evidence type="ECO:0008006" key="4">
    <source>
        <dbReference type="Google" id="ProtNLM"/>
    </source>
</evidence>
<protein>
    <recommendedName>
        <fullName evidence="4">F5/8 type C domain-containing protein</fullName>
    </recommendedName>
</protein>
<keyword evidence="1" id="KW-0732">Signal</keyword>
<evidence type="ECO:0000313" key="3">
    <source>
        <dbReference type="Proteomes" id="UP000247634"/>
    </source>
</evidence>
<feature type="signal peptide" evidence="1">
    <location>
        <begin position="1"/>
        <end position="31"/>
    </location>
</feature>
<feature type="chain" id="PRO_5016068866" description="F5/8 type C domain-containing protein" evidence="1">
    <location>
        <begin position="32"/>
        <end position="139"/>
    </location>
</feature>
<evidence type="ECO:0000313" key="2">
    <source>
        <dbReference type="EMBL" id="AWT40981.1"/>
    </source>
</evidence>
<sequence>MHPLLRRLGLSAVVAALLLTFVSLPAPRAHAAEILLSQGRPVAASSTEEPFSVQGAVDGTPRPEAAYGKAFHIEVSNDAQAWSTVHETAQGTGGTGYGYSLWEFQVYGTGGPGGGGGDTLLSYGKTGAAAPGSSTTRTT</sequence>
<dbReference type="RefSeq" id="WP_110625917.1">
    <property type="nucleotide sequence ID" value="NZ_CP029788.1"/>
</dbReference>
<gene>
    <name evidence="2" type="ORF">DMT42_00575</name>
</gene>